<dbReference type="HAMAP" id="MF_00984">
    <property type="entry name" value="SSB"/>
    <property type="match status" value="1"/>
</dbReference>
<dbReference type="Gene3D" id="2.40.50.140">
    <property type="entry name" value="Nucleic acid-binding proteins"/>
    <property type="match status" value="1"/>
</dbReference>
<dbReference type="EMBL" id="OBDZ01000004">
    <property type="protein sequence ID" value="SNY17587.1"/>
    <property type="molecule type" value="Genomic_DNA"/>
</dbReference>
<keyword evidence="1 2" id="KW-0238">DNA-binding</keyword>
<dbReference type="GO" id="GO:0003697">
    <property type="term" value="F:single-stranded DNA binding"/>
    <property type="evidence" value="ECO:0007669"/>
    <property type="project" value="UniProtKB-UniRule"/>
</dbReference>
<dbReference type="SUPFAM" id="SSF50249">
    <property type="entry name" value="Nucleic acid-binding proteins"/>
    <property type="match status" value="1"/>
</dbReference>
<evidence type="ECO:0000256" key="2">
    <source>
        <dbReference type="HAMAP-Rule" id="MF_00984"/>
    </source>
</evidence>
<dbReference type="RefSeq" id="WP_097016800.1">
    <property type="nucleotide sequence ID" value="NZ_OBDZ01000004.1"/>
</dbReference>
<dbReference type="PANTHER" id="PTHR10302:SF27">
    <property type="entry name" value="SINGLE-STRANDED DNA-BINDING PROTEIN"/>
    <property type="match status" value="1"/>
</dbReference>
<gene>
    <name evidence="5" type="ORF">SAMN06265827_104163</name>
</gene>
<dbReference type="AlphaFoldDB" id="A0A285G242"/>
<dbReference type="NCBIfam" id="TIGR00621">
    <property type="entry name" value="ssb"/>
    <property type="match status" value="1"/>
</dbReference>
<evidence type="ECO:0000313" key="6">
    <source>
        <dbReference type="Proteomes" id="UP000219573"/>
    </source>
</evidence>
<evidence type="ECO:0000256" key="4">
    <source>
        <dbReference type="SAM" id="MobiDB-lite"/>
    </source>
</evidence>
<reference evidence="6" key="1">
    <citation type="submission" date="2017-09" db="EMBL/GenBank/DDBJ databases">
        <authorList>
            <person name="Varghese N."/>
            <person name="Submissions S."/>
        </authorList>
    </citation>
    <scope>NUCLEOTIDE SEQUENCE [LARGE SCALE GENOMIC DNA]</scope>
    <source>
        <strain evidence="6">MSL47</strain>
    </source>
</reference>
<dbReference type="InterPro" id="IPR012340">
    <property type="entry name" value="NA-bd_OB-fold"/>
</dbReference>
<evidence type="ECO:0000313" key="5">
    <source>
        <dbReference type="EMBL" id="SNY17587.1"/>
    </source>
</evidence>
<accession>A0A285G242</accession>
<name>A0A285G242_9FIRM</name>
<proteinExistence type="inferred from homology"/>
<dbReference type="PROSITE" id="PS50935">
    <property type="entry name" value="SSB"/>
    <property type="match status" value="1"/>
</dbReference>
<dbReference type="InterPro" id="IPR000424">
    <property type="entry name" value="Primosome_PriB/ssb"/>
</dbReference>
<organism evidence="5 6">
    <name type="scientific">Orenia metallireducens</name>
    <dbReference type="NCBI Taxonomy" id="1413210"/>
    <lineage>
        <taxon>Bacteria</taxon>
        <taxon>Bacillati</taxon>
        <taxon>Bacillota</taxon>
        <taxon>Clostridia</taxon>
        <taxon>Halanaerobiales</taxon>
        <taxon>Halobacteroidaceae</taxon>
        <taxon>Orenia</taxon>
    </lineage>
</organism>
<dbReference type="OrthoDB" id="9809878at2"/>
<dbReference type="STRING" id="1413210.U472_00835"/>
<dbReference type="Pfam" id="PF00436">
    <property type="entry name" value="SSB"/>
    <property type="match status" value="1"/>
</dbReference>
<feature type="region of interest" description="Disordered" evidence="4">
    <location>
        <begin position="106"/>
        <end position="136"/>
    </location>
</feature>
<comment type="caution">
    <text evidence="2">Lacks conserved residue(s) required for the propagation of feature annotation.</text>
</comment>
<protein>
    <recommendedName>
        <fullName evidence="2 3">Single-stranded DNA-binding protein</fullName>
        <shortName evidence="2">SSB</shortName>
    </recommendedName>
</protein>
<dbReference type="PANTHER" id="PTHR10302">
    <property type="entry name" value="SINGLE-STRANDED DNA-BINDING PROTEIN"/>
    <property type="match status" value="1"/>
</dbReference>
<keyword evidence="6" id="KW-1185">Reference proteome</keyword>
<dbReference type="CDD" id="cd04496">
    <property type="entry name" value="SSB_OBF"/>
    <property type="match status" value="1"/>
</dbReference>
<evidence type="ECO:0000256" key="3">
    <source>
        <dbReference type="PIRNR" id="PIRNR002070"/>
    </source>
</evidence>
<evidence type="ECO:0000256" key="1">
    <source>
        <dbReference type="ARBA" id="ARBA00023125"/>
    </source>
</evidence>
<dbReference type="Proteomes" id="UP000219573">
    <property type="component" value="Unassembled WGS sequence"/>
</dbReference>
<comment type="subunit">
    <text evidence="2">Homotetramer.</text>
</comment>
<sequence length="136" mass="15506">MLNKVVLIGRLGADPELRYTPNGTAVCNFTLAVQRDYTNSQGEREVDWVDIVVWRKQAENCANHLEKGRLVAVDGRIQVRYYETNEGQRRKVTEIVANNVTFLDWGNSNSNRSDNNSSSNNNNNIQSMEEDIEVPF</sequence>
<dbReference type="GO" id="GO:0009295">
    <property type="term" value="C:nucleoid"/>
    <property type="evidence" value="ECO:0007669"/>
    <property type="project" value="TreeGrafter"/>
</dbReference>
<dbReference type="GO" id="GO:0006260">
    <property type="term" value="P:DNA replication"/>
    <property type="evidence" value="ECO:0007669"/>
    <property type="project" value="InterPro"/>
</dbReference>
<feature type="compositionally biased region" description="Low complexity" evidence="4">
    <location>
        <begin position="107"/>
        <end position="124"/>
    </location>
</feature>
<dbReference type="InterPro" id="IPR011344">
    <property type="entry name" value="ssDNA-bd"/>
</dbReference>
<dbReference type="PIRSF" id="PIRSF002070">
    <property type="entry name" value="SSB"/>
    <property type="match status" value="1"/>
</dbReference>